<organism evidence="1 2">
    <name type="scientific">Dissostichus eleginoides</name>
    <name type="common">Patagonian toothfish</name>
    <name type="synonym">Dissostichus amissus</name>
    <dbReference type="NCBI Taxonomy" id="100907"/>
    <lineage>
        <taxon>Eukaryota</taxon>
        <taxon>Metazoa</taxon>
        <taxon>Chordata</taxon>
        <taxon>Craniata</taxon>
        <taxon>Vertebrata</taxon>
        <taxon>Euteleostomi</taxon>
        <taxon>Actinopterygii</taxon>
        <taxon>Neopterygii</taxon>
        <taxon>Teleostei</taxon>
        <taxon>Neoteleostei</taxon>
        <taxon>Acanthomorphata</taxon>
        <taxon>Eupercaria</taxon>
        <taxon>Perciformes</taxon>
        <taxon>Notothenioidei</taxon>
        <taxon>Nototheniidae</taxon>
        <taxon>Dissostichus</taxon>
    </lineage>
</organism>
<sequence length="70" mass="7710">MSRGQQQNSSYQAATDLAFLEKYTLTPQPANVVRANQMLDPREQSYLGTLLGLDSASSVQNISNSDQHSH</sequence>
<reference evidence="1" key="1">
    <citation type="submission" date="2023-04" db="EMBL/GenBank/DDBJ databases">
        <title>Chromosome-level genome of Chaenocephalus aceratus.</title>
        <authorList>
            <person name="Park H."/>
        </authorList>
    </citation>
    <scope>NUCLEOTIDE SEQUENCE</scope>
    <source>
        <strain evidence="1">DE</strain>
        <tissue evidence="1">Muscle</tissue>
    </source>
</reference>
<evidence type="ECO:0000313" key="2">
    <source>
        <dbReference type="Proteomes" id="UP001228049"/>
    </source>
</evidence>
<name>A0AAD9CP64_DISEL</name>
<accession>A0AAD9CP64</accession>
<dbReference type="EMBL" id="JASDAP010000005">
    <property type="protein sequence ID" value="KAK1903179.1"/>
    <property type="molecule type" value="Genomic_DNA"/>
</dbReference>
<dbReference type="Proteomes" id="UP001228049">
    <property type="component" value="Unassembled WGS sequence"/>
</dbReference>
<protein>
    <submittedName>
        <fullName evidence="1">Zinc finger and BTB domain containing protein 41</fullName>
    </submittedName>
</protein>
<gene>
    <name evidence="1" type="ORF">KUDE01_006136</name>
</gene>
<keyword evidence="2" id="KW-1185">Reference proteome</keyword>
<dbReference type="AlphaFoldDB" id="A0AAD9CP64"/>
<evidence type="ECO:0000313" key="1">
    <source>
        <dbReference type="EMBL" id="KAK1903179.1"/>
    </source>
</evidence>
<proteinExistence type="predicted"/>
<comment type="caution">
    <text evidence="1">The sequence shown here is derived from an EMBL/GenBank/DDBJ whole genome shotgun (WGS) entry which is preliminary data.</text>
</comment>